<evidence type="ECO:0000256" key="9">
    <source>
        <dbReference type="RuleBase" id="RU004320"/>
    </source>
</evidence>
<keyword evidence="4 7" id="KW-0694">RNA-binding</keyword>
<evidence type="ECO:0000256" key="3">
    <source>
        <dbReference type="ARBA" id="ARBA00022801"/>
    </source>
</evidence>
<evidence type="ECO:0000313" key="10">
    <source>
        <dbReference type="EMBL" id="BAT72402.1"/>
    </source>
</evidence>
<dbReference type="Pfam" id="PF01195">
    <property type="entry name" value="Pept_tRNA_hydro"/>
    <property type="match status" value="1"/>
</dbReference>
<evidence type="ECO:0000256" key="2">
    <source>
        <dbReference type="ARBA" id="ARBA00022555"/>
    </source>
</evidence>
<dbReference type="PANTHER" id="PTHR17224:SF1">
    <property type="entry name" value="PEPTIDYL-TRNA HYDROLASE"/>
    <property type="match status" value="1"/>
</dbReference>
<dbReference type="EMBL" id="AP013035">
    <property type="protein sequence ID" value="BAT72402.1"/>
    <property type="molecule type" value="Genomic_DNA"/>
</dbReference>
<evidence type="ECO:0000256" key="8">
    <source>
        <dbReference type="RuleBase" id="RU000673"/>
    </source>
</evidence>
<comment type="catalytic activity">
    <reaction evidence="7 8">
        <text>an N-acyl-L-alpha-aminoacyl-tRNA + H2O = an N-acyl-L-amino acid + a tRNA + H(+)</text>
        <dbReference type="Rhea" id="RHEA:54448"/>
        <dbReference type="Rhea" id="RHEA-COMP:10123"/>
        <dbReference type="Rhea" id="RHEA-COMP:13883"/>
        <dbReference type="ChEBI" id="CHEBI:15377"/>
        <dbReference type="ChEBI" id="CHEBI:15378"/>
        <dbReference type="ChEBI" id="CHEBI:59874"/>
        <dbReference type="ChEBI" id="CHEBI:78442"/>
        <dbReference type="ChEBI" id="CHEBI:138191"/>
        <dbReference type="EC" id="3.1.1.29"/>
    </reaction>
</comment>
<evidence type="ECO:0000256" key="4">
    <source>
        <dbReference type="ARBA" id="ARBA00022884"/>
    </source>
</evidence>
<accession>A0A0S3QVR0</accession>
<dbReference type="STRING" id="1298851.TST_1618"/>
<dbReference type="AlphaFoldDB" id="A0A0S3QVR0"/>
<dbReference type="HAMAP" id="MF_00083">
    <property type="entry name" value="Pept_tRNA_hydro_bact"/>
    <property type="match status" value="1"/>
</dbReference>
<dbReference type="Gene3D" id="3.40.50.1470">
    <property type="entry name" value="Peptidyl-tRNA hydrolase"/>
    <property type="match status" value="1"/>
</dbReference>
<name>A0A0S3QVR0_THET7</name>
<dbReference type="OrthoDB" id="9800507at2"/>
<comment type="function">
    <text evidence="7">Hydrolyzes ribosome-free peptidyl-tRNAs (with 1 or more amino acids incorporated), which drop off the ribosome during protein synthesis, or as a result of ribosome stalling.</text>
</comment>
<dbReference type="GO" id="GO:0006515">
    <property type="term" value="P:protein quality control for misfolded or incompletely synthesized proteins"/>
    <property type="evidence" value="ECO:0007669"/>
    <property type="project" value="UniProtKB-UniRule"/>
</dbReference>
<dbReference type="GO" id="GO:0000049">
    <property type="term" value="F:tRNA binding"/>
    <property type="evidence" value="ECO:0007669"/>
    <property type="project" value="UniProtKB-UniRule"/>
</dbReference>
<protein>
    <recommendedName>
        <fullName evidence="6 7">Peptidyl-tRNA hydrolase</fullName>
        <shortName evidence="7">Pth</shortName>
        <ecNumber evidence="1 7">3.1.1.29</ecNumber>
    </recommendedName>
</protein>
<feature type="binding site" evidence="7">
    <location>
        <position position="68"/>
    </location>
    <ligand>
        <name>tRNA</name>
        <dbReference type="ChEBI" id="CHEBI:17843"/>
    </ligand>
</feature>
<dbReference type="PATRIC" id="fig|1298851.3.peg.1696"/>
<organism evidence="10 11">
    <name type="scientific">Thermosulfidibacter takaii (strain DSM 17441 / JCM 13301 / NBRC 103674 / ABI70S6)</name>
    <dbReference type="NCBI Taxonomy" id="1298851"/>
    <lineage>
        <taxon>Bacteria</taxon>
        <taxon>Pseudomonadati</taxon>
        <taxon>Thermosulfidibacterota</taxon>
        <taxon>Thermosulfidibacteria</taxon>
        <taxon>Thermosulfidibacterales</taxon>
        <taxon>Thermosulfidibacteraceae</taxon>
    </lineage>
</organism>
<dbReference type="InterPro" id="IPR018171">
    <property type="entry name" value="Pept_tRNA_hydro_CS"/>
</dbReference>
<feature type="binding site" evidence="7">
    <location>
        <position position="66"/>
    </location>
    <ligand>
        <name>tRNA</name>
        <dbReference type="ChEBI" id="CHEBI:17843"/>
    </ligand>
</feature>
<dbReference type="InterPro" id="IPR036416">
    <property type="entry name" value="Pept_tRNA_hydro_sf"/>
</dbReference>
<dbReference type="NCBIfam" id="TIGR00447">
    <property type="entry name" value="pth"/>
    <property type="match status" value="1"/>
</dbReference>
<dbReference type="RefSeq" id="WP_083498648.1">
    <property type="nucleotide sequence ID" value="NZ_AP013035.1"/>
</dbReference>
<dbReference type="GO" id="GO:0005737">
    <property type="term" value="C:cytoplasm"/>
    <property type="evidence" value="ECO:0007669"/>
    <property type="project" value="UniProtKB-SubCell"/>
</dbReference>
<dbReference type="InterPro" id="IPR001328">
    <property type="entry name" value="Pept_tRNA_hydro"/>
</dbReference>
<dbReference type="FunFam" id="3.40.50.1470:FF:000001">
    <property type="entry name" value="Peptidyl-tRNA hydrolase"/>
    <property type="match status" value="1"/>
</dbReference>
<gene>
    <name evidence="7 10" type="primary">pth</name>
    <name evidence="10" type="ORF">TST_1618</name>
</gene>
<evidence type="ECO:0000313" key="11">
    <source>
        <dbReference type="Proteomes" id="UP000063234"/>
    </source>
</evidence>
<comment type="similarity">
    <text evidence="5 7 9">Belongs to the PTH family.</text>
</comment>
<dbReference type="CDD" id="cd00462">
    <property type="entry name" value="PTH"/>
    <property type="match status" value="1"/>
</dbReference>
<sequence length="198" mass="22423">MIPKLIVGLGNPGPQYKYTRHNFGFLVVDLLTEEWSIPLDKEAEFSVYGHGYVKDVEVYLIKPLTYMNCSGVALKEWFERYPVTENNVLVVHDDLDLPEGHVRMKKGGGHGGHRGLMSIFEETGKSGFARVRIGTGRPPGKERDREAIVEWLLSPLDPEKIKELEISFRKAARCVEDFVLYGIDRAMGNCNKRNSVLT</sequence>
<dbReference type="GO" id="GO:0072344">
    <property type="term" value="P:rescue of stalled ribosome"/>
    <property type="evidence" value="ECO:0007669"/>
    <property type="project" value="UniProtKB-UniRule"/>
</dbReference>
<comment type="function">
    <text evidence="7">Catalyzes the release of premature peptidyl moieties from peptidyl-tRNA molecules trapped in stalled 50S ribosomal subunits, and thus maintains levels of free tRNAs and 50S ribosomes.</text>
</comment>
<dbReference type="GO" id="GO:0004045">
    <property type="term" value="F:peptidyl-tRNA hydrolase activity"/>
    <property type="evidence" value="ECO:0007669"/>
    <property type="project" value="UniProtKB-UniRule"/>
</dbReference>
<dbReference type="PANTHER" id="PTHR17224">
    <property type="entry name" value="PEPTIDYL-TRNA HYDROLASE"/>
    <property type="match status" value="1"/>
</dbReference>
<keyword evidence="11" id="KW-1185">Reference proteome</keyword>
<comment type="subcellular location">
    <subcellularLocation>
        <location evidence="7">Cytoplasm</location>
    </subcellularLocation>
</comment>
<reference evidence="11" key="1">
    <citation type="journal article" date="2018" name="Science">
        <title>A primordial and reversible TCA cycle in a facultatively chemolithoautotrophic thermophile.</title>
        <authorList>
            <person name="Nunoura T."/>
            <person name="Chikaraishi Y."/>
            <person name="Izaki R."/>
            <person name="Suwa T."/>
            <person name="Sato T."/>
            <person name="Harada T."/>
            <person name="Mori K."/>
            <person name="Kato Y."/>
            <person name="Miyazaki M."/>
            <person name="Shimamura S."/>
            <person name="Yanagawa K."/>
            <person name="Shuto A."/>
            <person name="Ohkouchi N."/>
            <person name="Fujita N."/>
            <person name="Takaki Y."/>
            <person name="Atomi H."/>
            <person name="Takai K."/>
        </authorList>
    </citation>
    <scope>NUCLEOTIDE SEQUENCE [LARGE SCALE GENOMIC DNA]</scope>
    <source>
        <strain evidence="11">DSM 17441 / JCM 13301 / NBRC 103674 / ABI70S6</strain>
    </source>
</reference>
<evidence type="ECO:0000256" key="5">
    <source>
        <dbReference type="ARBA" id="ARBA00038063"/>
    </source>
</evidence>
<comment type="subunit">
    <text evidence="7">Monomer.</text>
</comment>
<keyword evidence="2 7" id="KW-0820">tRNA-binding</keyword>
<feature type="active site" description="Proton acceptor" evidence="7">
    <location>
        <position position="21"/>
    </location>
</feature>
<evidence type="ECO:0000256" key="7">
    <source>
        <dbReference type="HAMAP-Rule" id="MF_00083"/>
    </source>
</evidence>
<keyword evidence="7" id="KW-0963">Cytoplasm</keyword>
<dbReference type="SUPFAM" id="SSF53178">
    <property type="entry name" value="Peptidyl-tRNA hydrolase-like"/>
    <property type="match status" value="1"/>
</dbReference>
<proteinExistence type="inferred from homology"/>
<evidence type="ECO:0000256" key="6">
    <source>
        <dbReference type="ARBA" id="ARBA00050038"/>
    </source>
</evidence>
<dbReference type="KEGG" id="ttk:TST_1618"/>
<dbReference type="PROSITE" id="PS01195">
    <property type="entry name" value="PEPT_TRNA_HYDROL_1"/>
    <property type="match status" value="1"/>
</dbReference>
<evidence type="ECO:0000256" key="1">
    <source>
        <dbReference type="ARBA" id="ARBA00013260"/>
    </source>
</evidence>
<feature type="site" description="Stabilizes the basic form of H active site to accept a proton" evidence="7">
    <location>
        <position position="93"/>
    </location>
</feature>
<dbReference type="Proteomes" id="UP000063234">
    <property type="component" value="Chromosome"/>
</dbReference>
<dbReference type="EC" id="3.1.1.29" evidence="1 7"/>
<feature type="site" description="Discriminates between blocked and unblocked aminoacyl-tRNA" evidence="7">
    <location>
        <position position="11"/>
    </location>
</feature>
<feature type="binding site" evidence="7">
    <location>
        <position position="16"/>
    </location>
    <ligand>
        <name>tRNA</name>
        <dbReference type="ChEBI" id="CHEBI:17843"/>
    </ligand>
</feature>
<keyword evidence="3 7" id="KW-0378">Hydrolase</keyword>
<comment type="caution">
    <text evidence="7">Lacks conserved residue(s) required for the propagation of feature annotation.</text>
</comment>